<dbReference type="RefSeq" id="WP_245346553.1">
    <property type="nucleotide sequence ID" value="NZ_JAGIOI010000001.1"/>
</dbReference>
<comment type="caution">
    <text evidence="3">The sequence shown here is derived from an EMBL/GenBank/DDBJ whole genome shotgun (WGS) entry which is preliminary data.</text>
</comment>
<protein>
    <recommendedName>
        <fullName evidence="5">Lipoprotein</fullName>
    </recommendedName>
</protein>
<evidence type="ECO:0000256" key="1">
    <source>
        <dbReference type="SAM" id="MobiDB-lite"/>
    </source>
</evidence>
<keyword evidence="4" id="KW-1185">Reference proteome</keyword>
<gene>
    <name evidence="3" type="ORF">JOF48_002870</name>
</gene>
<evidence type="ECO:0000256" key="2">
    <source>
        <dbReference type="SAM" id="SignalP"/>
    </source>
</evidence>
<feature type="compositionally biased region" description="Low complexity" evidence="1">
    <location>
        <begin position="34"/>
        <end position="55"/>
    </location>
</feature>
<evidence type="ECO:0000313" key="3">
    <source>
        <dbReference type="EMBL" id="MBP2414071.1"/>
    </source>
</evidence>
<feature type="region of interest" description="Disordered" evidence="1">
    <location>
        <begin position="28"/>
        <end position="66"/>
    </location>
</feature>
<organism evidence="3 4">
    <name type="scientific">Arthrobacter stackebrandtii</name>
    <dbReference type="NCBI Taxonomy" id="272161"/>
    <lineage>
        <taxon>Bacteria</taxon>
        <taxon>Bacillati</taxon>
        <taxon>Actinomycetota</taxon>
        <taxon>Actinomycetes</taxon>
        <taxon>Micrococcales</taxon>
        <taxon>Micrococcaceae</taxon>
        <taxon>Arthrobacter</taxon>
    </lineage>
</organism>
<name>A0ABS4YZ47_9MICC</name>
<accession>A0ABS4YZ47</accession>
<keyword evidence="2" id="KW-0732">Signal</keyword>
<evidence type="ECO:0000313" key="4">
    <source>
        <dbReference type="Proteomes" id="UP000711614"/>
    </source>
</evidence>
<reference evidence="3 4" key="1">
    <citation type="submission" date="2021-03" db="EMBL/GenBank/DDBJ databases">
        <title>Sequencing the genomes of 1000 actinobacteria strains.</title>
        <authorList>
            <person name="Klenk H.-P."/>
        </authorList>
    </citation>
    <scope>NUCLEOTIDE SEQUENCE [LARGE SCALE GENOMIC DNA]</scope>
    <source>
        <strain evidence="3 4">DSM 16005</strain>
    </source>
</reference>
<proteinExistence type="predicted"/>
<dbReference type="EMBL" id="JAGIOI010000001">
    <property type="protein sequence ID" value="MBP2414071.1"/>
    <property type="molecule type" value="Genomic_DNA"/>
</dbReference>
<evidence type="ECO:0008006" key="5">
    <source>
        <dbReference type="Google" id="ProtNLM"/>
    </source>
</evidence>
<dbReference type="Proteomes" id="UP000711614">
    <property type="component" value="Unassembled WGS sequence"/>
</dbReference>
<feature type="signal peptide" evidence="2">
    <location>
        <begin position="1"/>
        <end position="25"/>
    </location>
</feature>
<feature type="chain" id="PRO_5046425429" description="Lipoprotein" evidence="2">
    <location>
        <begin position="26"/>
        <end position="162"/>
    </location>
</feature>
<dbReference type="PROSITE" id="PS51257">
    <property type="entry name" value="PROKAR_LIPOPROTEIN"/>
    <property type="match status" value="1"/>
</dbReference>
<sequence length="162" mass="16699">MKKLLTTFALAAVLALTGCGGTADAPAGEGVSGQAIEAPAKAEEPAPVQEAPKAPDLTGSWKEADSASKETYQQATITADTITVEWVSDGGDTTAVYWVGTFVAPVDATKPYTWSSQRDAAATDMALLASSDDAKDFTFDGDTISYKVTALGTTVTAKLKKG</sequence>